<dbReference type="RefSeq" id="WP_343793946.1">
    <property type="nucleotide sequence ID" value="NZ_BAAAEU010000028.1"/>
</dbReference>
<reference evidence="2 3" key="1">
    <citation type="journal article" date="2019" name="Int. J. Syst. Evol. Microbiol.">
        <title>The Global Catalogue of Microorganisms (GCM) 10K type strain sequencing project: providing services to taxonomists for standard genome sequencing and annotation.</title>
        <authorList>
            <consortium name="The Broad Institute Genomics Platform"/>
            <consortium name="The Broad Institute Genome Sequencing Center for Infectious Disease"/>
            <person name="Wu L."/>
            <person name="Ma J."/>
        </authorList>
    </citation>
    <scope>NUCLEOTIDE SEQUENCE [LARGE SCALE GENOMIC DNA]</scope>
    <source>
        <strain evidence="2 3">JCM 15421</strain>
    </source>
</reference>
<proteinExistence type="predicted"/>
<dbReference type="InterPro" id="IPR015943">
    <property type="entry name" value="WD40/YVTN_repeat-like_dom_sf"/>
</dbReference>
<name>A0ABN1IZ42_9GAMM</name>
<sequence>MKLLRAGGFILLSLLIFVGAAQSATLTLADVGGGSLSPPVAQGNYLYVGTGTTLTTWNMTDPAHPVVADRTNRAPAPGPVRALAMVGGYLYAAWNSPSDTGGITIYSLADPAHPLAVAEIDNYVAGAMKRPVGLAAAGNYVYLGDADNGLVVLDASNPLAPVYAGMVSGVYEFDAMGVYGGKLLTTGSSFIGGRVVHVVDVSNPAAPVEVGNTALDGSIVLRAVLTDGYAIGVGNDLMVYDLHDPAHITKVFDAPIAVATHAIRAGNVLYLVGASGIQVWNFTTPSAPTLLRTVAMDAFAPDQAAATSFGPVILTHTDRGLVLGVSDPLNPVLAASFTLPFGVSVHAGDFDASHAYFAEEGYGLGAFNATTLASLGRYDAALPASLAARDMEDMSVDGGRAYLAAWGYGVLIASLADPANPTELGRFAFPFASAIEAHGNRVYVASTTNGGIFKILDVSNPASPQELGSLTTSQTFDLTVRGNYAFLVDGSAFGTGGLRVVDVSNPAAPLLVGQYSDCASAGGVDVSADGNTAYVACDDGSLRIVNTSNKANPVLLGSVTLPGSASLPNYNVAHAVVVVGTVAYVGNEEGVDEVDVSHPQAPVQTARHETGFFVSRLALAPDGRVFAFAQEAGTYVFAPITDRIFANGFD</sequence>
<keyword evidence="3" id="KW-1185">Reference proteome</keyword>
<keyword evidence="1" id="KW-0732">Signal</keyword>
<evidence type="ECO:0000313" key="2">
    <source>
        <dbReference type="EMBL" id="GAA0724227.1"/>
    </source>
</evidence>
<dbReference type="Gene3D" id="2.130.10.10">
    <property type="entry name" value="YVTN repeat-like/Quinoprotein amine dehydrogenase"/>
    <property type="match status" value="1"/>
</dbReference>
<dbReference type="SUPFAM" id="SSF82171">
    <property type="entry name" value="DPP6 N-terminal domain-like"/>
    <property type="match status" value="1"/>
</dbReference>
<feature type="chain" id="PRO_5045587583" evidence="1">
    <location>
        <begin position="24"/>
        <end position="650"/>
    </location>
</feature>
<evidence type="ECO:0000313" key="3">
    <source>
        <dbReference type="Proteomes" id="UP001501523"/>
    </source>
</evidence>
<feature type="signal peptide" evidence="1">
    <location>
        <begin position="1"/>
        <end position="23"/>
    </location>
</feature>
<dbReference type="EMBL" id="BAAAEU010000028">
    <property type="protein sequence ID" value="GAA0724227.1"/>
    <property type="molecule type" value="Genomic_DNA"/>
</dbReference>
<accession>A0ABN1IZ42</accession>
<evidence type="ECO:0000256" key="1">
    <source>
        <dbReference type="SAM" id="SignalP"/>
    </source>
</evidence>
<dbReference type="InterPro" id="IPR013211">
    <property type="entry name" value="LVIVD"/>
</dbReference>
<comment type="caution">
    <text evidence="2">The sequence shown here is derived from an EMBL/GenBank/DDBJ whole genome shotgun (WGS) entry which is preliminary data.</text>
</comment>
<organism evidence="2 3">
    <name type="scientific">Dokdonella soli</name>
    <dbReference type="NCBI Taxonomy" id="529810"/>
    <lineage>
        <taxon>Bacteria</taxon>
        <taxon>Pseudomonadati</taxon>
        <taxon>Pseudomonadota</taxon>
        <taxon>Gammaproteobacteria</taxon>
        <taxon>Lysobacterales</taxon>
        <taxon>Rhodanobacteraceae</taxon>
        <taxon>Dokdonella</taxon>
    </lineage>
</organism>
<gene>
    <name evidence="2" type="ORF">GCM10009105_36820</name>
</gene>
<dbReference type="Pfam" id="PF08309">
    <property type="entry name" value="LVIVD"/>
    <property type="match status" value="7"/>
</dbReference>
<dbReference type="Proteomes" id="UP001501523">
    <property type="component" value="Unassembled WGS sequence"/>
</dbReference>
<protein>
    <submittedName>
        <fullName evidence="2">PKD domain-containing protein</fullName>
    </submittedName>
</protein>